<keyword evidence="1" id="KW-0802">TPR repeat</keyword>
<dbReference type="Gene3D" id="1.25.40.10">
    <property type="entry name" value="Tetratricopeptide repeat domain"/>
    <property type="match status" value="3"/>
</dbReference>
<dbReference type="PANTHER" id="PTHR12558">
    <property type="entry name" value="CELL DIVISION CYCLE 16,23,27"/>
    <property type="match status" value="1"/>
</dbReference>
<dbReference type="InterPro" id="IPR019734">
    <property type="entry name" value="TPR_rpt"/>
</dbReference>
<dbReference type="Pfam" id="PF14559">
    <property type="entry name" value="TPR_19"/>
    <property type="match status" value="2"/>
</dbReference>
<name>E4TJI7_CALNY</name>
<dbReference type="SUPFAM" id="SSF48452">
    <property type="entry name" value="TPR-like"/>
    <property type="match status" value="3"/>
</dbReference>
<evidence type="ECO:0000313" key="2">
    <source>
        <dbReference type="EMBL" id="ADR18149.1"/>
    </source>
</evidence>
<dbReference type="PANTHER" id="PTHR12558:SF13">
    <property type="entry name" value="CELL DIVISION CYCLE PROTEIN 27 HOMOLOG"/>
    <property type="match status" value="1"/>
</dbReference>
<dbReference type="AlphaFoldDB" id="E4TJI7"/>
<dbReference type="PROSITE" id="PS50005">
    <property type="entry name" value="TPR"/>
    <property type="match status" value="4"/>
</dbReference>
<feature type="repeat" description="TPR" evidence="1">
    <location>
        <begin position="298"/>
        <end position="331"/>
    </location>
</feature>
<dbReference type="STRING" id="768670.Calni_0236"/>
<dbReference type="Proteomes" id="UP000007039">
    <property type="component" value="Chromosome"/>
</dbReference>
<dbReference type="Pfam" id="PF13181">
    <property type="entry name" value="TPR_8"/>
    <property type="match status" value="1"/>
</dbReference>
<dbReference type="eggNOG" id="COG0457">
    <property type="taxonomic scope" value="Bacteria"/>
</dbReference>
<reference key="1">
    <citation type="submission" date="2010-11" db="EMBL/GenBank/DDBJ databases">
        <title>The complete genome of chromosome of Calditerrivibrio nitroreducens DSM 19672.</title>
        <authorList>
            <consortium name="US DOE Joint Genome Institute (JGI-PGF)"/>
            <person name="Lucas S."/>
            <person name="Copeland A."/>
            <person name="Lapidus A."/>
            <person name="Bruce D."/>
            <person name="Goodwin L."/>
            <person name="Pitluck S."/>
            <person name="Kyrpides N."/>
            <person name="Mavromatis K."/>
            <person name="Ivanova N."/>
            <person name="Mikhailova N."/>
            <person name="Zeytun A."/>
            <person name="Brettin T."/>
            <person name="Detter J.C."/>
            <person name="Tapia R."/>
            <person name="Han C."/>
            <person name="Land M."/>
            <person name="Hauser L."/>
            <person name="Markowitz V."/>
            <person name="Cheng J.-F."/>
            <person name="Hugenholtz P."/>
            <person name="Woyke T."/>
            <person name="Wu D."/>
            <person name="Spring S."/>
            <person name="Schroeder M."/>
            <person name="Brambilla E."/>
            <person name="Klenk H.-P."/>
            <person name="Eisen J.A."/>
        </authorList>
    </citation>
    <scope>NUCLEOTIDE SEQUENCE [LARGE SCALE GENOMIC DNA]</scope>
    <source>
        <strain>DSM 19672</strain>
    </source>
</reference>
<feature type="repeat" description="TPR" evidence="1">
    <location>
        <begin position="399"/>
        <end position="432"/>
    </location>
</feature>
<feature type="repeat" description="TPR" evidence="1">
    <location>
        <begin position="264"/>
        <end position="297"/>
    </location>
</feature>
<accession>E4TJI7</accession>
<dbReference type="RefSeq" id="WP_013450366.1">
    <property type="nucleotide sequence ID" value="NC_014758.1"/>
</dbReference>
<keyword evidence="3" id="KW-1185">Reference proteome</keyword>
<evidence type="ECO:0000256" key="1">
    <source>
        <dbReference type="PROSITE-ProRule" id="PRU00339"/>
    </source>
</evidence>
<sequence precursor="true">MRKILIGICLLIIPFLGFAEEDVSYVKEFLKANMLINDGNIKDALPILEKINKNVDDEAVVIKLAEVYISLGKKDEFHKLMDKSLKKEMFNKSSTLRRFYANTLATLFNKTDEAIKQMKKLVEIDPSTENFLLLTKLCESKKDFSCAISAMDKIIEKEPTAENYYKRGLYYYNLELKPNALRDFEASLKLEKNFMPMLMISEIYIQDNKTDLAIKYLEDAVKERAGLVIPEYRLAELYRIKGNFQKSVKYFEMIAEKVSDREKPYVYKQIAGIYFELKDYDSAFVWFSRLNDVDKNDPLSYYYLGVISEIKKDFQGAVKYYKELTLMDPRHTFGKKRLAYAYIKIKDYSKALTALESIDKDERDVDYFRIKALIYAEKKDTQNQLATLLDGLSKNPNSEDLLFDIADYYEKVKQYDKVEYYLKKLLSINPNNASALNYLGYLYAEQNKNLDEAYVMIEKALKFEPENSAYLDSMAWVLYRLKRYQEAFEYQKKALKKSPEEKEMVEHMKEILKALGINKSIEDILKEDK</sequence>
<reference evidence="2 3" key="2">
    <citation type="journal article" date="2011" name="Stand. Genomic Sci.">
        <title>Complete genome sequence of Calditerrivibrio nitroreducens type strain (Yu37-1).</title>
        <authorList>
            <person name="Pitluck S."/>
            <person name="Sikorski J."/>
            <person name="Zeytun A."/>
            <person name="Lapidus A."/>
            <person name="Nolan M."/>
            <person name="Lucas S."/>
            <person name="Hammon N."/>
            <person name="Deshpande S."/>
            <person name="Cheng J.F."/>
            <person name="Tapia R."/>
            <person name="Han C."/>
            <person name="Goodwin L."/>
            <person name="Liolios K."/>
            <person name="Pagani I."/>
            <person name="Ivanova N."/>
            <person name="Mavromatis K."/>
            <person name="Pati A."/>
            <person name="Chen A."/>
            <person name="Palaniappan K."/>
            <person name="Hauser L."/>
            <person name="Chang Y.J."/>
            <person name="Jeffries C.D."/>
            <person name="Detter J.C."/>
            <person name="Brambilla E."/>
            <person name="Djao O.D."/>
            <person name="Rohde M."/>
            <person name="Spring S."/>
            <person name="Goker M."/>
            <person name="Woyke T."/>
            <person name="Bristow J."/>
            <person name="Eisen J.A."/>
            <person name="Markowitz V."/>
            <person name="Hugenholtz P."/>
            <person name="Kyrpides N.C."/>
            <person name="Klenk H.P."/>
            <person name="Land M."/>
        </authorList>
    </citation>
    <scope>NUCLEOTIDE SEQUENCE [LARGE SCALE GENOMIC DNA]</scope>
    <source>
        <strain evidence="3">DSM 19672 / NBRC 101217 / Yu37-1</strain>
    </source>
</reference>
<dbReference type="OrthoDB" id="9766710at2"/>
<dbReference type="InterPro" id="IPR011990">
    <property type="entry name" value="TPR-like_helical_dom_sf"/>
</dbReference>
<dbReference type="HOGENOM" id="CLU_007251_3_0_0"/>
<gene>
    <name evidence="2" type="ordered locus">Calni_0236</name>
</gene>
<dbReference type="KEGG" id="cni:Calni_0236"/>
<evidence type="ECO:0000313" key="3">
    <source>
        <dbReference type="Proteomes" id="UP000007039"/>
    </source>
</evidence>
<dbReference type="SMART" id="SM00028">
    <property type="entry name" value="TPR"/>
    <property type="match status" value="8"/>
</dbReference>
<protein>
    <submittedName>
        <fullName evidence="2">Tetratricopeptide TPR_1 repeat-containing protein</fullName>
    </submittedName>
</protein>
<feature type="repeat" description="TPR" evidence="1">
    <location>
        <begin position="161"/>
        <end position="194"/>
    </location>
</feature>
<dbReference type="EMBL" id="CP002347">
    <property type="protein sequence ID" value="ADR18149.1"/>
    <property type="molecule type" value="Genomic_DNA"/>
</dbReference>
<proteinExistence type="predicted"/>
<organism evidence="2 3">
    <name type="scientific">Calditerrivibrio nitroreducens (strain DSM 19672 / NBRC 101217 / Yu37-1)</name>
    <dbReference type="NCBI Taxonomy" id="768670"/>
    <lineage>
        <taxon>Bacteria</taxon>
        <taxon>Pseudomonadati</taxon>
        <taxon>Deferribacterota</taxon>
        <taxon>Deferribacteres</taxon>
        <taxon>Deferribacterales</taxon>
        <taxon>Calditerrivibrionaceae</taxon>
    </lineage>
</organism>